<dbReference type="Pfam" id="PF00512">
    <property type="entry name" value="HisKA"/>
    <property type="match status" value="1"/>
</dbReference>
<name>A0A538T3M2_UNCEI</name>
<keyword evidence="6" id="KW-0418">Kinase</keyword>
<evidence type="ECO:0000256" key="2">
    <source>
        <dbReference type="ARBA" id="ARBA00012438"/>
    </source>
</evidence>
<dbReference type="EC" id="2.7.13.3" evidence="2"/>
<keyword evidence="7" id="KW-0067">ATP-binding</keyword>
<dbReference type="Pfam" id="PF02518">
    <property type="entry name" value="HATPase_c"/>
    <property type="match status" value="1"/>
</dbReference>
<dbReference type="PANTHER" id="PTHR43065">
    <property type="entry name" value="SENSOR HISTIDINE KINASE"/>
    <property type="match status" value="1"/>
</dbReference>
<dbReference type="InterPro" id="IPR005467">
    <property type="entry name" value="His_kinase_dom"/>
</dbReference>
<dbReference type="Proteomes" id="UP000317716">
    <property type="component" value="Unassembled WGS sequence"/>
</dbReference>
<dbReference type="GO" id="GO:0005524">
    <property type="term" value="F:ATP binding"/>
    <property type="evidence" value="ECO:0007669"/>
    <property type="project" value="UniProtKB-KW"/>
</dbReference>
<dbReference type="InterPro" id="IPR036097">
    <property type="entry name" value="HisK_dim/P_sf"/>
</dbReference>
<proteinExistence type="predicted"/>
<dbReference type="Gene3D" id="1.10.287.130">
    <property type="match status" value="1"/>
</dbReference>
<accession>A0A538T3M2</accession>
<dbReference type="SUPFAM" id="SSF55785">
    <property type="entry name" value="PYP-like sensor domain (PAS domain)"/>
    <property type="match status" value="1"/>
</dbReference>
<protein>
    <recommendedName>
        <fullName evidence="2">histidine kinase</fullName>
        <ecNumber evidence="2">2.7.13.3</ecNumber>
    </recommendedName>
</protein>
<dbReference type="InterPro" id="IPR003661">
    <property type="entry name" value="HisK_dim/P_dom"/>
</dbReference>
<dbReference type="PRINTS" id="PR00344">
    <property type="entry name" value="BCTRLSENSOR"/>
</dbReference>
<dbReference type="SMART" id="SM00091">
    <property type="entry name" value="PAS"/>
    <property type="match status" value="1"/>
</dbReference>
<evidence type="ECO:0000259" key="9">
    <source>
        <dbReference type="PROSITE" id="PS50109"/>
    </source>
</evidence>
<comment type="caution">
    <text evidence="11">The sequence shown here is derived from an EMBL/GenBank/DDBJ whole genome shotgun (WGS) entry which is preliminary data.</text>
</comment>
<keyword evidence="5" id="KW-0547">Nucleotide-binding</keyword>
<comment type="catalytic activity">
    <reaction evidence="1">
        <text>ATP + protein L-histidine = ADP + protein N-phospho-L-histidine.</text>
        <dbReference type="EC" id="2.7.13.3"/>
    </reaction>
</comment>
<keyword evidence="3" id="KW-0597">Phosphoprotein</keyword>
<dbReference type="PROSITE" id="PS50112">
    <property type="entry name" value="PAS"/>
    <property type="match status" value="1"/>
</dbReference>
<dbReference type="InterPro" id="IPR000014">
    <property type="entry name" value="PAS"/>
</dbReference>
<dbReference type="SUPFAM" id="SSF47384">
    <property type="entry name" value="Homodimeric domain of signal transducing histidine kinase"/>
    <property type="match status" value="1"/>
</dbReference>
<dbReference type="InterPro" id="IPR035965">
    <property type="entry name" value="PAS-like_dom_sf"/>
</dbReference>
<sequence length="365" mass="39878">MRTETLGRPGEPEVAPRPFDWPAQAFDALEQAVVALDRERKVVYSNRRIEELLGVEGGALIGTPGSRVFPGADARWLKGALREPRDFRIEAEGRQLTLKAEALPIRGEDGGLMGSVVVAEAISETAEGEFQKHIDRLVSLGELSAYVAHEIRNPLTGIRTTVQFVGSKLKPRDPSREDLDDVIRELDRIEQIINGLLLFARPPASRPQPCDLNVVLEKTLALLEIQLSDAQVSLSREFAPDLPQVYADPDLVQQVFLNLCLNAIQAMPQGGELNVATVRRTRARRPLVDVSFHDSGVGIPKEFMEKIFDPFFTTRSMGTGLGLPISVQIVREAGGTITAKNNAGGGATLRVSFPVPAEPPGRAEE</sequence>
<keyword evidence="4" id="KW-0808">Transferase</keyword>
<reference evidence="11 12" key="1">
    <citation type="journal article" date="2019" name="Nat. Microbiol.">
        <title>Mediterranean grassland soil C-N compound turnover is dependent on rainfall and depth, and is mediated by genomically divergent microorganisms.</title>
        <authorList>
            <person name="Diamond S."/>
            <person name="Andeer P.F."/>
            <person name="Li Z."/>
            <person name="Crits-Christoph A."/>
            <person name="Burstein D."/>
            <person name="Anantharaman K."/>
            <person name="Lane K.R."/>
            <person name="Thomas B.C."/>
            <person name="Pan C."/>
            <person name="Northen T.R."/>
            <person name="Banfield J.F."/>
        </authorList>
    </citation>
    <scope>NUCLEOTIDE SEQUENCE [LARGE SCALE GENOMIC DNA]</scope>
    <source>
        <strain evidence="11">WS_2</strain>
    </source>
</reference>
<evidence type="ECO:0000256" key="8">
    <source>
        <dbReference type="ARBA" id="ARBA00023012"/>
    </source>
</evidence>
<dbReference type="SUPFAM" id="SSF55874">
    <property type="entry name" value="ATPase domain of HSP90 chaperone/DNA topoisomerase II/histidine kinase"/>
    <property type="match status" value="1"/>
</dbReference>
<dbReference type="PROSITE" id="PS50109">
    <property type="entry name" value="HIS_KIN"/>
    <property type="match status" value="1"/>
</dbReference>
<evidence type="ECO:0000256" key="4">
    <source>
        <dbReference type="ARBA" id="ARBA00022679"/>
    </source>
</evidence>
<dbReference type="InterPro" id="IPR003594">
    <property type="entry name" value="HATPase_dom"/>
</dbReference>
<dbReference type="Gene3D" id="3.30.450.20">
    <property type="entry name" value="PAS domain"/>
    <property type="match status" value="1"/>
</dbReference>
<feature type="domain" description="Histidine kinase" evidence="9">
    <location>
        <begin position="146"/>
        <end position="357"/>
    </location>
</feature>
<dbReference type="InterPro" id="IPR013656">
    <property type="entry name" value="PAS_4"/>
</dbReference>
<dbReference type="InterPro" id="IPR036890">
    <property type="entry name" value="HATPase_C_sf"/>
</dbReference>
<dbReference type="Pfam" id="PF08448">
    <property type="entry name" value="PAS_4"/>
    <property type="match status" value="1"/>
</dbReference>
<dbReference type="EMBL" id="VBOS01000090">
    <property type="protein sequence ID" value="TMQ58114.1"/>
    <property type="molecule type" value="Genomic_DNA"/>
</dbReference>
<gene>
    <name evidence="11" type="ORF">E6K72_02930</name>
</gene>
<dbReference type="PANTHER" id="PTHR43065:SF10">
    <property type="entry name" value="PEROXIDE STRESS-ACTIVATED HISTIDINE KINASE MAK3"/>
    <property type="match status" value="1"/>
</dbReference>
<evidence type="ECO:0000256" key="7">
    <source>
        <dbReference type="ARBA" id="ARBA00022840"/>
    </source>
</evidence>
<dbReference type="SMART" id="SM00388">
    <property type="entry name" value="HisKA"/>
    <property type="match status" value="1"/>
</dbReference>
<organism evidence="11 12">
    <name type="scientific">Eiseniibacteriota bacterium</name>
    <dbReference type="NCBI Taxonomy" id="2212470"/>
    <lineage>
        <taxon>Bacteria</taxon>
        <taxon>Candidatus Eiseniibacteriota</taxon>
    </lineage>
</organism>
<dbReference type="CDD" id="cd00130">
    <property type="entry name" value="PAS"/>
    <property type="match status" value="1"/>
</dbReference>
<evidence type="ECO:0000256" key="1">
    <source>
        <dbReference type="ARBA" id="ARBA00000085"/>
    </source>
</evidence>
<keyword evidence="8" id="KW-0902">Two-component regulatory system</keyword>
<evidence type="ECO:0000256" key="6">
    <source>
        <dbReference type="ARBA" id="ARBA00022777"/>
    </source>
</evidence>
<evidence type="ECO:0000256" key="5">
    <source>
        <dbReference type="ARBA" id="ARBA00022741"/>
    </source>
</evidence>
<dbReference type="InterPro" id="IPR004358">
    <property type="entry name" value="Sig_transdc_His_kin-like_C"/>
</dbReference>
<dbReference type="AlphaFoldDB" id="A0A538T3M2"/>
<feature type="domain" description="PAS" evidence="10">
    <location>
        <begin position="24"/>
        <end position="62"/>
    </location>
</feature>
<dbReference type="CDD" id="cd00082">
    <property type="entry name" value="HisKA"/>
    <property type="match status" value="1"/>
</dbReference>
<dbReference type="GO" id="GO:0000155">
    <property type="term" value="F:phosphorelay sensor kinase activity"/>
    <property type="evidence" value="ECO:0007669"/>
    <property type="project" value="InterPro"/>
</dbReference>
<evidence type="ECO:0000313" key="12">
    <source>
        <dbReference type="Proteomes" id="UP000317716"/>
    </source>
</evidence>
<evidence type="ECO:0000313" key="11">
    <source>
        <dbReference type="EMBL" id="TMQ58114.1"/>
    </source>
</evidence>
<evidence type="ECO:0000256" key="3">
    <source>
        <dbReference type="ARBA" id="ARBA00022553"/>
    </source>
</evidence>
<dbReference type="SMART" id="SM00387">
    <property type="entry name" value="HATPase_c"/>
    <property type="match status" value="1"/>
</dbReference>
<evidence type="ECO:0000259" key="10">
    <source>
        <dbReference type="PROSITE" id="PS50112"/>
    </source>
</evidence>
<dbReference type="Gene3D" id="3.30.565.10">
    <property type="entry name" value="Histidine kinase-like ATPase, C-terminal domain"/>
    <property type="match status" value="1"/>
</dbReference>